<dbReference type="Proteomes" id="UP000646946">
    <property type="component" value="Unassembled WGS sequence"/>
</dbReference>
<keyword evidence="11" id="KW-1185">Reference proteome</keyword>
<feature type="transmembrane region" description="Helical" evidence="8">
    <location>
        <begin position="362"/>
        <end position="383"/>
    </location>
</feature>
<feature type="transmembrane region" description="Helical" evidence="8">
    <location>
        <begin position="193"/>
        <end position="212"/>
    </location>
</feature>
<dbReference type="InterPro" id="IPR050297">
    <property type="entry name" value="LipidA_mod_glycosyltrf_83"/>
</dbReference>
<dbReference type="GO" id="GO:0016763">
    <property type="term" value="F:pentosyltransferase activity"/>
    <property type="evidence" value="ECO:0007669"/>
    <property type="project" value="TreeGrafter"/>
</dbReference>
<feature type="transmembrane region" description="Helical" evidence="8">
    <location>
        <begin position="157"/>
        <end position="173"/>
    </location>
</feature>
<evidence type="ECO:0000313" key="10">
    <source>
        <dbReference type="EMBL" id="HIK00304.1"/>
    </source>
</evidence>
<dbReference type="Pfam" id="PF13231">
    <property type="entry name" value="PMT_2"/>
    <property type="match status" value="1"/>
</dbReference>
<evidence type="ECO:0000256" key="1">
    <source>
        <dbReference type="ARBA" id="ARBA00004651"/>
    </source>
</evidence>
<feature type="domain" description="Glycosyltransferase RgtA/B/C/D-like" evidence="9">
    <location>
        <begin position="88"/>
        <end position="236"/>
    </location>
</feature>
<protein>
    <submittedName>
        <fullName evidence="10">Glycosyltransferase family 39 protein</fullName>
    </submittedName>
</protein>
<feature type="transmembrane region" description="Helical" evidence="8">
    <location>
        <begin position="224"/>
        <end position="242"/>
    </location>
</feature>
<dbReference type="GO" id="GO:0008610">
    <property type="term" value="P:lipid biosynthetic process"/>
    <property type="evidence" value="ECO:0007669"/>
    <property type="project" value="UniProtKB-ARBA"/>
</dbReference>
<evidence type="ECO:0000256" key="6">
    <source>
        <dbReference type="ARBA" id="ARBA00022989"/>
    </source>
</evidence>
<keyword evidence="5 8" id="KW-0812">Transmembrane</keyword>
<evidence type="ECO:0000256" key="2">
    <source>
        <dbReference type="ARBA" id="ARBA00022475"/>
    </source>
</evidence>
<dbReference type="GO" id="GO:0005886">
    <property type="term" value="C:plasma membrane"/>
    <property type="evidence" value="ECO:0007669"/>
    <property type="project" value="UniProtKB-SubCell"/>
</dbReference>
<dbReference type="PANTHER" id="PTHR33908">
    <property type="entry name" value="MANNOSYLTRANSFERASE YKCB-RELATED"/>
    <property type="match status" value="1"/>
</dbReference>
<feature type="transmembrane region" description="Helical" evidence="8">
    <location>
        <begin position="312"/>
        <end position="329"/>
    </location>
</feature>
<comment type="subcellular location">
    <subcellularLocation>
        <location evidence="1">Cell membrane</location>
        <topology evidence="1">Multi-pass membrane protein</topology>
    </subcellularLocation>
</comment>
<evidence type="ECO:0000313" key="11">
    <source>
        <dbReference type="Proteomes" id="UP000646946"/>
    </source>
</evidence>
<sequence length="603" mass="68961">MNEQEMPEKKYDLFLIAILILGLTVFIVQLYFLSKANTLGARAAEYGALADNLLKGKGFTLDYIDQYYIKFDSVTHPLEWDYQLMGVLIAPFIWLFGKTALAAKLPTLIIGTILFPVLVYYLGKEFFDKKIGFLSAVSVLFYVRTFDLILNGQRDMAFAFFALAGIYFFYKGMNEDQAKYFYLMGIFLGLSYLVRQTILIIIPTLILAYYLIKKEFNLKLIKGMLVAGLVMSPWLIRNYLIFGDPLFTANKYAQWIFAWFPDYEYAGYGVYWLGGERLPSLSWLLSYPGFKQPVSFVIAQKIVKTFAVQLELLFSLVLAAFIGIVITGWAKIKKSLLIYIAFVILLSIIIEFYVIYTKDVTLLTTSLLALTYLGIVIIINFSFAKDNPAIRLFALLWLVFALFHGIFVFPATRFFLPLVPFFFIFTWAGANRVLELVSTDFKKFKAEYIDRYLIAFLLIFLLLNLPIIYQLTAYKGSPSWLPEAINNTTEKDSVIMACNVQSLNFFTGRKFVEVPNDRVNGVIEVLQMYNVSYITFSGCGSRLIDPKFYYAITTVSEVPQLHKKVLYKLWIAEGMEDENRVVNLTTSIVASVDRQGKLQMGSG</sequence>
<evidence type="ECO:0000256" key="7">
    <source>
        <dbReference type="ARBA" id="ARBA00023136"/>
    </source>
</evidence>
<feature type="transmembrane region" description="Helical" evidence="8">
    <location>
        <begin position="103"/>
        <end position="121"/>
    </location>
</feature>
<dbReference type="PANTHER" id="PTHR33908:SF11">
    <property type="entry name" value="MEMBRANE PROTEIN"/>
    <property type="match status" value="1"/>
</dbReference>
<dbReference type="AlphaFoldDB" id="A0A832UZR3"/>
<name>A0A832UZR3_9ARCH</name>
<keyword evidence="7 8" id="KW-0472">Membrane</keyword>
<feature type="transmembrane region" description="Helical" evidence="8">
    <location>
        <begin position="390"/>
        <end position="408"/>
    </location>
</feature>
<feature type="transmembrane region" description="Helical" evidence="8">
    <location>
        <begin position="452"/>
        <end position="469"/>
    </location>
</feature>
<evidence type="ECO:0000256" key="8">
    <source>
        <dbReference type="SAM" id="Phobius"/>
    </source>
</evidence>
<keyword evidence="4" id="KW-0808">Transferase</keyword>
<accession>A0A832UZR3</accession>
<feature type="transmembrane region" description="Helical" evidence="8">
    <location>
        <begin position="414"/>
        <end position="431"/>
    </location>
</feature>
<keyword evidence="3" id="KW-0328">Glycosyltransferase</keyword>
<keyword evidence="6 8" id="KW-1133">Transmembrane helix</keyword>
<feature type="transmembrane region" description="Helical" evidence="8">
    <location>
        <begin position="336"/>
        <end position="356"/>
    </location>
</feature>
<evidence type="ECO:0000256" key="3">
    <source>
        <dbReference type="ARBA" id="ARBA00022676"/>
    </source>
</evidence>
<keyword evidence="2" id="KW-1003">Cell membrane</keyword>
<evidence type="ECO:0000256" key="4">
    <source>
        <dbReference type="ARBA" id="ARBA00022679"/>
    </source>
</evidence>
<comment type="caution">
    <text evidence="10">The sequence shown here is derived from an EMBL/GenBank/DDBJ whole genome shotgun (WGS) entry which is preliminary data.</text>
</comment>
<organism evidence="10 11">
    <name type="scientific">Candidatus Naiadarchaeum limnaeum</name>
    <dbReference type="NCBI Taxonomy" id="2756139"/>
    <lineage>
        <taxon>Archaea</taxon>
        <taxon>Candidatus Undinarchaeota</taxon>
        <taxon>Candidatus Undinarchaeia</taxon>
        <taxon>Candidatus Naiadarchaeales</taxon>
        <taxon>Candidatus Naiadarchaeaceae</taxon>
        <taxon>Candidatus Naiadarchaeum</taxon>
    </lineage>
</organism>
<evidence type="ECO:0000259" key="9">
    <source>
        <dbReference type="Pfam" id="PF13231"/>
    </source>
</evidence>
<evidence type="ECO:0000256" key="5">
    <source>
        <dbReference type="ARBA" id="ARBA00022692"/>
    </source>
</evidence>
<proteinExistence type="predicted"/>
<dbReference type="EMBL" id="DVAB01000020">
    <property type="protein sequence ID" value="HIK00304.1"/>
    <property type="molecule type" value="Genomic_DNA"/>
</dbReference>
<dbReference type="InterPro" id="IPR038731">
    <property type="entry name" value="RgtA/B/C-like"/>
</dbReference>
<feature type="transmembrane region" description="Helical" evidence="8">
    <location>
        <begin position="12"/>
        <end position="32"/>
    </location>
</feature>
<reference evidence="10 11" key="1">
    <citation type="journal article" name="Nat. Commun.">
        <title>Undinarchaeota illuminate DPANN phylogeny and the impact of gene transfer on archaeal evolution.</title>
        <authorList>
            <person name="Dombrowski N."/>
            <person name="Williams T.A."/>
            <person name="Sun J."/>
            <person name="Woodcroft B.J."/>
            <person name="Lee J.H."/>
            <person name="Minh B.Q."/>
            <person name="Rinke C."/>
            <person name="Spang A."/>
        </authorList>
    </citation>
    <scope>NUCLEOTIDE SEQUENCE [LARGE SCALE GENOMIC DNA]</scope>
    <source>
        <strain evidence="10">MAG_bin1129</strain>
    </source>
</reference>
<gene>
    <name evidence="10" type="ORF">H1016_02060</name>
</gene>